<evidence type="ECO:0000313" key="1">
    <source>
        <dbReference type="EMBL" id="ELY67350.1"/>
    </source>
</evidence>
<dbReference type="OrthoDB" id="142231at2157"/>
<proteinExistence type="predicted"/>
<organism evidence="1 2">
    <name type="scientific">Natrinema versiforme JCM 10478</name>
    <dbReference type="NCBI Taxonomy" id="1227496"/>
    <lineage>
        <taxon>Archaea</taxon>
        <taxon>Methanobacteriati</taxon>
        <taxon>Methanobacteriota</taxon>
        <taxon>Stenosarchaea group</taxon>
        <taxon>Halobacteria</taxon>
        <taxon>Halobacteriales</taxon>
        <taxon>Natrialbaceae</taxon>
        <taxon>Natrinema</taxon>
    </lineage>
</organism>
<dbReference type="Proteomes" id="UP000011632">
    <property type="component" value="Unassembled WGS sequence"/>
</dbReference>
<dbReference type="AlphaFoldDB" id="L9XZX4"/>
<evidence type="ECO:0000313" key="2">
    <source>
        <dbReference type="Proteomes" id="UP000011632"/>
    </source>
</evidence>
<accession>L9XZX4</accession>
<sequence length="91" mass="10523">MDDFYSLQTGFVLHFAGQLGMRQGEIAHLVERWVDLDRNMICIPVHERCIKGRESMGICGSCRQQVKQRVEHNDEMTLRNWPDSKNGGCRS</sequence>
<dbReference type="RefSeq" id="WP_006431347.1">
    <property type="nucleotide sequence ID" value="NZ_AOID01000030.1"/>
</dbReference>
<protein>
    <submittedName>
        <fullName evidence="1">Integrase family protein</fullName>
    </submittedName>
</protein>
<comment type="caution">
    <text evidence="1">The sequence shown here is derived from an EMBL/GenBank/DDBJ whole genome shotgun (WGS) entry which is preliminary data.</text>
</comment>
<reference evidence="1 2" key="1">
    <citation type="journal article" date="2014" name="PLoS Genet.">
        <title>Phylogenetically driven sequencing of extremely halophilic archaea reveals strategies for static and dynamic osmo-response.</title>
        <authorList>
            <person name="Becker E.A."/>
            <person name="Seitzer P.M."/>
            <person name="Tritt A."/>
            <person name="Larsen D."/>
            <person name="Krusor M."/>
            <person name="Yao A.I."/>
            <person name="Wu D."/>
            <person name="Madern D."/>
            <person name="Eisen J.A."/>
            <person name="Darling A.E."/>
            <person name="Facciotti M.T."/>
        </authorList>
    </citation>
    <scope>NUCLEOTIDE SEQUENCE [LARGE SCALE GENOMIC DNA]</scope>
    <source>
        <strain evidence="1 2">JCM 10478</strain>
    </source>
</reference>
<keyword evidence="2" id="KW-1185">Reference proteome</keyword>
<dbReference type="EMBL" id="AOID01000030">
    <property type="protein sequence ID" value="ELY67350.1"/>
    <property type="molecule type" value="Genomic_DNA"/>
</dbReference>
<gene>
    <name evidence="1" type="ORF">C489_11323</name>
</gene>
<name>L9XZX4_9EURY</name>